<dbReference type="Pfam" id="PF04563">
    <property type="entry name" value="RNA_pol_Rpb2_1"/>
    <property type="match status" value="1"/>
</dbReference>
<dbReference type="GO" id="GO:0032549">
    <property type="term" value="F:ribonucleoside binding"/>
    <property type="evidence" value="ECO:0007669"/>
    <property type="project" value="InterPro"/>
</dbReference>
<evidence type="ECO:0000256" key="2">
    <source>
        <dbReference type="ARBA" id="ARBA00022478"/>
    </source>
</evidence>
<reference evidence="16 17" key="1">
    <citation type="submission" date="2020-12" db="EMBL/GenBank/DDBJ databases">
        <title>Concerted genomic and epigenomic changes stabilize Arabidopsis allopolyploids.</title>
        <authorList>
            <person name="Chen Z."/>
        </authorList>
    </citation>
    <scope>NUCLEOTIDE SEQUENCE [LARGE SCALE GENOMIC DNA]</scope>
    <source>
        <strain evidence="16">As9502</strain>
        <tissue evidence="16">Leaf</tissue>
    </source>
</reference>
<evidence type="ECO:0000256" key="3">
    <source>
        <dbReference type="ARBA" id="ARBA00022679"/>
    </source>
</evidence>
<evidence type="ECO:0000313" key="16">
    <source>
        <dbReference type="EMBL" id="KAG7583135.1"/>
    </source>
</evidence>
<protein>
    <recommendedName>
        <fullName evidence="9">DNA-directed RNA polymerase subunit beta</fullName>
        <ecNumber evidence="9">2.7.7.6</ecNumber>
    </recommendedName>
</protein>
<dbReference type="FunFam" id="3.90.1800.10:FF:000006">
    <property type="entry name" value="DNA-directed RNA polymerase subunit beta"/>
    <property type="match status" value="1"/>
</dbReference>
<organism evidence="16 17">
    <name type="scientific">Arabidopsis suecica</name>
    <name type="common">Swedish thale-cress</name>
    <name type="synonym">Cardaminopsis suecica</name>
    <dbReference type="NCBI Taxonomy" id="45249"/>
    <lineage>
        <taxon>Eukaryota</taxon>
        <taxon>Viridiplantae</taxon>
        <taxon>Streptophyta</taxon>
        <taxon>Embryophyta</taxon>
        <taxon>Tracheophyta</taxon>
        <taxon>Spermatophyta</taxon>
        <taxon>Magnoliopsida</taxon>
        <taxon>eudicotyledons</taxon>
        <taxon>Gunneridae</taxon>
        <taxon>Pentapetalae</taxon>
        <taxon>rosids</taxon>
        <taxon>malvids</taxon>
        <taxon>Brassicales</taxon>
        <taxon>Brassicaceae</taxon>
        <taxon>Camelineae</taxon>
        <taxon>Arabidopsis</taxon>
    </lineage>
</organism>
<comment type="function">
    <text evidence="9">DNA-dependent RNA polymerase catalyzes the transcription of DNA into RNA using the four ribonucleoside triphosphates as substrates.</text>
</comment>
<evidence type="ECO:0000256" key="7">
    <source>
        <dbReference type="ARBA" id="ARBA00048552"/>
    </source>
</evidence>
<dbReference type="FunFam" id="2.40.50.150:FF:000005">
    <property type="entry name" value="DNA-directed RNA polymerase subunit beta"/>
    <property type="match status" value="1"/>
</dbReference>
<dbReference type="Pfam" id="PF04561">
    <property type="entry name" value="RNA_pol_Rpb2_2"/>
    <property type="match status" value="1"/>
</dbReference>
<evidence type="ECO:0000256" key="4">
    <source>
        <dbReference type="ARBA" id="ARBA00022695"/>
    </source>
</evidence>
<dbReference type="GO" id="GO:0003899">
    <property type="term" value="F:DNA-directed RNA polymerase activity"/>
    <property type="evidence" value="ECO:0007669"/>
    <property type="project" value="UniProtKB-EC"/>
</dbReference>
<dbReference type="GO" id="GO:0000428">
    <property type="term" value="C:DNA-directed RNA polymerase complex"/>
    <property type="evidence" value="ECO:0007669"/>
    <property type="project" value="UniProtKB-KW"/>
</dbReference>
<dbReference type="FunFam" id="3.90.1100.10:FF:000015">
    <property type="entry name" value="DNA-directed RNA polymerase subunit beta"/>
    <property type="match status" value="1"/>
</dbReference>
<comment type="similarity">
    <text evidence="1 8">Belongs to the RNA polymerase beta chain family.</text>
</comment>
<accession>A0A8T2B8T0</accession>
<keyword evidence="17" id="KW-1185">Reference proteome</keyword>
<keyword evidence="2 9" id="KW-0240">DNA-directed RNA polymerase</keyword>
<feature type="domain" description="RNA polymerase beta subunit protrusion" evidence="13">
    <location>
        <begin position="43"/>
        <end position="397"/>
    </location>
</feature>
<sequence>MDIDEMDIEEIEATAEINLSELGESFLQSFCKKAATSFFDKYGLISHQLNSYNFFIQHGLQDVFESFGDMLVEPSFDVIKKKDNDWRYATVKFGKVTVEKPTFFSDDKELEFLPWHARLQNMTYSARIKVNVQVEVFIKTVVKSDKFKTGQDEYVEKKILEVKKQDILIGSIPVMVKSVLCKTSEKGKENCRKGDCAFDQGGYFVIKGAEKVFIAQEQMCTKRLWISNSPWTVSFRSENKRNRFIVRLSENEKSEDYKRREKVLTVYFLSTEIPVWLLFFALGVSSDKEAMDLIAFNGDDASITNSLIASIHEADAVCEAFRCLQGLKKKARFLGYMVKCLLSSYAGKRKCENRDKFRNKRIELAGELLEREIKVHLAHARRKMTRAMQKHLSGDVDLKPIEHYLDASVITNGLSRAFSTGAWSHPFRKMERVSGVVANLGRANPLQTLIDLRRTRHQVLYTGKVGDARYPHPSHWGRVCFLSTPDGENCGLVKNMSLLGLVSTQNSESFVAELKSRRRQSELPREMEIKRDKDDNEVRIFTDAGRLLRPLLVVENLHKLKQDKPTQYPFEHLLDQGILELIGIEEEEDCTTAWGIKQLLKEPKNNTHCELDLSFLLGVSCAIVPFANHDHGKRLFYPQKPLFKTLASECLKKEVLFNGQNAIVAVNVHLGCNQEDSIVMNKASLERGMFRSEQIRSYKAEVDTKDSEKRKKMDELVQFGKTYSKIGKVDCLEDDGFPFIGANMSTGDIVIGRCTESGADHSIKLKHTERGIVQKVVLSSNDEGKNFAAVSLRQVRSPCLGDKFSSMHGQKGVLGYLEEQQNFPFTIQGIVPDIVINPHAFPSRQTPGQLLEAALSKGIASPIQKKEGSSAAYTKLTRHATPFSTPGVTEITEQLHRSARSEHELYDGQVSLAGFSRWGNERVYNGRSGEMMRSLIFMGPTFYQRLVHMSEDKVKFRNTGPVHPLTRQPVADKKRFGGIKFGEMERDCLIAHGASANLHERLFTLSDSSQMHICRKCKTYANVIERTPSSGRKIRGPYCRVCASSDHVVRVYVPYGAKLLCQELFSMGITLNFDTKLC</sequence>
<dbReference type="InterPro" id="IPR007121">
    <property type="entry name" value="RNA_pol_bsu_CS"/>
</dbReference>
<dbReference type="InterPro" id="IPR007644">
    <property type="entry name" value="RNA_pol_bsu_protrusion"/>
</dbReference>
<dbReference type="InterPro" id="IPR007646">
    <property type="entry name" value="RNA_pol_Rpb2_4"/>
</dbReference>
<feature type="domain" description="DNA-directed RNA polymerase subunit 2 hybrid-binding" evidence="10">
    <location>
        <begin position="633"/>
        <end position="975"/>
    </location>
</feature>
<evidence type="ECO:0000256" key="9">
    <source>
        <dbReference type="RuleBase" id="RU363031"/>
    </source>
</evidence>
<comment type="catalytic activity">
    <reaction evidence="7 9">
        <text>RNA(n) + a ribonucleoside 5'-triphosphate = RNA(n+1) + diphosphate</text>
        <dbReference type="Rhea" id="RHEA:21248"/>
        <dbReference type="Rhea" id="RHEA-COMP:14527"/>
        <dbReference type="Rhea" id="RHEA-COMP:17342"/>
        <dbReference type="ChEBI" id="CHEBI:33019"/>
        <dbReference type="ChEBI" id="CHEBI:61557"/>
        <dbReference type="ChEBI" id="CHEBI:140395"/>
        <dbReference type="EC" id="2.7.7.6"/>
    </reaction>
</comment>
<evidence type="ECO:0000259" key="15">
    <source>
        <dbReference type="Pfam" id="PF04566"/>
    </source>
</evidence>
<dbReference type="Pfam" id="PF04566">
    <property type="entry name" value="RNA_pol_Rpb2_4"/>
    <property type="match status" value="1"/>
</dbReference>
<dbReference type="EMBL" id="JAEFBJ010000008">
    <property type="protein sequence ID" value="KAG7583135.1"/>
    <property type="molecule type" value="Genomic_DNA"/>
</dbReference>
<keyword evidence="4 9" id="KW-0548">Nucleotidyltransferase</keyword>
<evidence type="ECO:0000256" key="1">
    <source>
        <dbReference type="ARBA" id="ARBA00006835"/>
    </source>
</evidence>
<feature type="domain" description="RNA polymerase Rpb2" evidence="12">
    <location>
        <begin position="329"/>
        <end position="363"/>
    </location>
</feature>
<evidence type="ECO:0000256" key="6">
    <source>
        <dbReference type="ARBA" id="ARBA00023163"/>
    </source>
</evidence>
<dbReference type="OrthoDB" id="10248617at2759"/>
<name>A0A8T2B8T0_ARASU</name>
<dbReference type="GO" id="GO:0006351">
    <property type="term" value="P:DNA-templated transcription"/>
    <property type="evidence" value="ECO:0007669"/>
    <property type="project" value="InterPro"/>
</dbReference>
<dbReference type="AlphaFoldDB" id="A0A8T2B8T0"/>
<dbReference type="EC" id="2.7.7.6" evidence="9"/>
<dbReference type="InterPro" id="IPR007120">
    <property type="entry name" value="DNA-dir_RNAP_su2_dom"/>
</dbReference>
<evidence type="ECO:0000259" key="12">
    <source>
        <dbReference type="Pfam" id="PF04561"/>
    </source>
</evidence>
<keyword evidence="3 9" id="KW-0808">Transferase</keyword>
<dbReference type="Pfam" id="PF00562">
    <property type="entry name" value="RNA_pol_Rpb2_6"/>
    <property type="match status" value="1"/>
</dbReference>
<gene>
    <name evidence="16" type="ORF">ISN44_As08g026690</name>
</gene>
<evidence type="ECO:0000256" key="5">
    <source>
        <dbReference type="ARBA" id="ARBA00022833"/>
    </source>
</evidence>
<keyword evidence="5" id="KW-0862">Zinc</keyword>
<evidence type="ECO:0000313" key="17">
    <source>
        <dbReference type="Proteomes" id="UP000694251"/>
    </source>
</evidence>
<dbReference type="CDD" id="cd00653">
    <property type="entry name" value="RNA_pol_B_RPB2"/>
    <property type="match status" value="1"/>
</dbReference>
<dbReference type="InterPro" id="IPR007641">
    <property type="entry name" value="RNA_pol_Rpb2_7"/>
</dbReference>
<evidence type="ECO:0000259" key="10">
    <source>
        <dbReference type="Pfam" id="PF00562"/>
    </source>
</evidence>
<evidence type="ECO:0000259" key="13">
    <source>
        <dbReference type="Pfam" id="PF04563"/>
    </source>
</evidence>
<dbReference type="InterPro" id="IPR007645">
    <property type="entry name" value="RNA_pol_Rpb2_3"/>
</dbReference>
<proteinExistence type="inferred from homology"/>
<evidence type="ECO:0000259" key="11">
    <source>
        <dbReference type="Pfam" id="PF04560"/>
    </source>
</evidence>
<dbReference type="InterPro" id="IPR007642">
    <property type="entry name" value="RNA_pol_Rpb2_2"/>
</dbReference>
<keyword evidence="6 9" id="KW-0804">Transcription</keyword>
<comment type="caution">
    <text evidence="16">The sequence shown here is derived from an EMBL/GenBank/DDBJ whole genome shotgun (WGS) entry which is preliminary data.</text>
</comment>
<feature type="domain" description="RNA polymerase Rpb2" evidence="14">
    <location>
        <begin position="441"/>
        <end position="499"/>
    </location>
</feature>
<dbReference type="PANTHER" id="PTHR20856">
    <property type="entry name" value="DNA-DIRECTED RNA POLYMERASE I SUBUNIT 2"/>
    <property type="match status" value="1"/>
</dbReference>
<dbReference type="Proteomes" id="UP000694251">
    <property type="component" value="Chromosome 8"/>
</dbReference>
<feature type="domain" description="RNA polymerase Rpb2" evidence="11">
    <location>
        <begin position="977"/>
        <end position="1075"/>
    </location>
</feature>
<evidence type="ECO:0000259" key="14">
    <source>
        <dbReference type="Pfam" id="PF04565"/>
    </source>
</evidence>
<dbReference type="PROSITE" id="PS01166">
    <property type="entry name" value="RNA_POL_BETA"/>
    <property type="match status" value="1"/>
</dbReference>
<dbReference type="GO" id="GO:0003677">
    <property type="term" value="F:DNA binding"/>
    <property type="evidence" value="ECO:0007669"/>
    <property type="project" value="InterPro"/>
</dbReference>
<dbReference type="Pfam" id="PF04560">
    <property type="entry name" value="RNA_pol_Rpb2_7"/>
    <property type="match status" value="1"/>
</dbReference>
<feature type="domain" description="RNA polymerase Rpb2" evidence="15">
    <location>
        <begin position="504"/>
        <end position="555"/>
    </location>
</feature>
<evidence type="ECO:0000256" key="8">
    <source>
        <dbReference type="RuleBase" id="RU000434"/>
    </source>
</evidence>
<dbReference type="InterPro" id="IPR015712">
    <property type="entry name" value="DNA-dir_RNA_pol_su2"/>
</dbReference>
<dbReference type="Pfam" id="PF04565">
    <property type="entry name" value="RNA_pol_Rpb2_3"/>
    <property type="match status" value="1"/>
</dbReference>